<keyword evidence="2" id="KW-1185">Reference proteome</keyword>
<dbReference type="Proteomes" id="UP000288102">
    <property type="component" value="Unassembled WGS sequence"/>
</dbReference>
<protein>
    <submittedName>
        <fullName evidence="1">Uncharacterized protein</fullName>
    </submittedName>
</protein>
<name>A0A434ACC0_9FLAO</name>
<proteinExistence type="predicted"/>
<evidence type="ECO:0000313" key="1">
    <source>
        <dbReference type="EMBL" id="RUT72014.1"/>
    </source>
</evidence>
<sequence>MTLRLRSARQSGFVQPDKQNLKYFMKTSAPALMAAASFCAGVRHKRYSGQQEMAPENHPSASLRMTNGFAQDDNRLRSARQTAWLRTTIPILSCFKQNYHFF</sequence>
<reference evidence="2" key="1">
    <citation type="journal article" date="2019" name="Syst. Appl. Microbiol.">
        <title>Flavobacterium circumlabens sp. nov. and Flavobacterium cupreum sp. nov., two psychrotrophic species isolated from Antarctic environmental samples.</title>
        <authorList>
            <person name="Kralova S."/>
            <person name="Busse H.-J."/>
            <person name="Svec P."/>
            <person name="Maslanova I."/>
            <person name="Stankova E."/>
            <person name="Bartak M."/>
            <person name="Sedlacek I."/>
        </authorList>
    </citation>
    <scope>NUCLEOTIDE SEQUENCE [LARGE SCALE GENOMIC DNA]</scope>
    <source>
        <strain evidence="2">CCM 8825</strain>
    </source>
</reference>
<evidence type="ECO:0000313" key="2">
    <source>
        <dbReference type="Proteomes" id="UP000288102"/>
    </source>
</evidence>
<accession>A0A434ACC0</accession>
<comment type="caution">
    <text evidence="1">The sequence shown here is derived from an EMBL/GenBank/DDBJ whole genome shotgun (WGS) entry which is preliminary data.</text>
</comment>
<organism evidence="1 2">
    <name type="scientific">Flavobacterium cupreum</name>
    <dbReference type="NCBI Taxonomy" id="2133766"/>
    <lineage>
        <taxon>Bacteria</taxon>
        <taxon>Pseudomonadati</taxon>
        <taxon>Bacteroidota</taxon>
        <taxon>Flavobacteriia</taxon>
        <taxon>Flavobacteriales</taxon>
        <taxon>Flavobacteriaceae</taxon>
        <taxon>Flavobacterium</taxon>
    </lineage>
</organism>
<gene>
    <name evidence="1" type="ORF">D0817_04820</name>
</gene>
<dbReference type="EMBL" id="QWDM01000002">
    <property type="protein sequence ID" value="RUT72014.1"/>
    <property type="molecule type" value="Genomic_DNA"/>
</dbReference>
<dbReference type="AlphaFoldDB" id="A0A434ACC0"/>